<keyword evidence="1" id="KW-0732">Signal</keyword>
<keyword evidence="3" id="KW-1185">Reference proteome</keyword>
<dbReference type="NCBIfam" id="TIGR03057">
    <property type="entry name" value="xxxLxxG_by_4"/>
    <property type="match status" value="4"/>
</dbReference>
<sequence>MKSKKSAVIGGAALLGVPAALMLACGPAFAASTGDVIVNNTETVQAYLNASGKVDVARVYEQIAMQGKGSVDLVNPVSTKGLRNLDGFGGFEVKGGQMVGTYSVDGERRLRTVSDYTKKLPLEVDVKYTLDGKAVDPGDVVGKSGNLKVQYTVRNVTGQPENVTFNDGTGKEATATENVVIPMIGSLSTVLPSNFTDVRSDEANMAGDGRGGTKMSFTMTLFGPIGQPEAAFGYEAKITDGVIPKASISALPVSPLDSPTFKGGAESYKGGAETGATLTAGATEIDSNLLKLRDGAGDLLAGLIKLKDGANQLHNGLAGQAAPGAVKLADGADLLKDGTGQLAAGATKAKSGAAQVSGGATQLAGGARQLAGGSATLAAGSSALADGASVLDAKLGQYQDGLTLLANGIQAIPANPDYQRLLQGITSIQTAIGDPSRPTTLRGGLTALKSGVTTQLQPGISALIAGVGQLQAGIAAAISSDLPQLKGLAAGAKSALAQVAIVEGCLTVGGTPGPNAATGNCPTLLSGLTQAGTLVVAMDTPIGTPGLPNGGLTQKLQQASFSLDAHTPGTAGSHDPGGVLYGLNALKVGVDNHAPGAHGSTDSGGLEYGLNALLFGTDTHTPGTAGATDPGGLAYGMGAINAGVQSLVNTIVSTLLNSLGTPSTDPTTTLRGGAAALSGGAAQLSSGAGRVASGASQVASGAGALATGSGQLATGAGQLNGGLGDLATGAGKVDSGAGQLKDGANQLSSGLTDAATGSGQLADGLGQAAQGAPKLKDGAQQLSDQGTKKLIEAGKSTAADYGQKYALIEAGAKRAQAEGMAYGAPPGATGQTAYSYELAGADGEGGRNLGRGFGAAAVFGLAGAAAVLRRRFV</sequence>
<dbReference type="InterPro" id="IPR023908">
    <property type="entry name" value="xxxLxxG_rpt"/>
</dbReference>
<feature type="signal peptide" evidence="1">
    <location>
        <begin position="1"/>
        <end position="30"/>
    </location>
</feature>
<dbReference type="EMBL" id="JACCAB010000001">
    <property type="protein sequence ID" value="NYG08356.1"/>
    <property type="molecule type" value="Genomic_DNA"/>
</dbReference>
<dbReference type="Gene3D" id="1.10.287.950">
    <property type="entry name" value="Methyl-accepting chemotaxis protein"/>
    <property type="match status" value="1"/>
</dbReference>
<gene>
    <name evidence="2" type="ORF">BJ986_002843</name>
</gene>
<dbReference type="PROSITE" id="PS51257">
    <property type="entry name" value="PROKAR_LIPOPROTEIN"/>
    <property type="match status" value="1"/>
</dbReference>
<organism evidence="2 3">
    <name type="scientific">Pedococcus badiiscoriae</name>
    <dbReference type="NCBI Taxonomy" id="642776"/>
    <lineage>
        <taxon>Bacteria</taxon>
        <taxon>Bacillati</taxon>
        <taxon>Actinomycetota</taxon>
        <taxon>Actinomycetes</taxon>
        <taxon>Micrococcales</taxon>
        <taxon>Intrasporangiaceae</taxon>
        <taxon>Pedococcus</taxon>
    </lineage>
</organism>
<accession>A0A852WSV0</accession>
<dbReference type="Proteomes" id="UP000573599">
    <property type="component" value="Unassembled WGS sequence"/>
</dbReference>
<reference evidence="2 3" key="1">
    <citation type="submission" date="2020-07" db="EMBL/GenBank/DDBJ databases">
        <title>Sequencing the genomes of 1000 actinobacteria strains.</title>
        <authorList>
            <person name="Klenk H.-P."/>
        </authorList>
    </citation>
    <scope>NUCLEOTIDE SEQUENCE [LARGE SCALE GENOMIC DNA]</scope>
    <source>
        <strain evidence="2 3">DSM 23987</strain>
    </source>
</reference>
<protein>
    <submittedName>
        <fullName evidence="2">Putative membrane protein</fullName>
    </submittedName>
</protein>
<dbReference type="RefSeq" id="WP_179422716.1">
    <property type="nucleotide sequence ID" value="NZ_JACCAB010000001.1"/>
</dbReference>
<proteinExistence type="predicted"/>
<evidence type="ECO:0000313" key="2">
    <source>
        <dbReference type="EMBL" id="NYG08356.1"/>
    </source>
</evidence>
<comment type="caution">
    <text evidence="2">The sequence shown here is derived from an EMBL/GenBank/DDBJ whole genome shotgun (WGS) entry which is preliminary data.</text>
</comment>
<feature type="chain" id="PRO_5032804597" evidence="1">
    <location>
        <begin position="31"/>
        <end position="873"/>
    </location>
</feature>
<evidence type="ECO:0000256" key="1">
    <source>
        <dbReference type="SAM" id="SignalP"/>
    </source>
</evidence>
<dbReference type="AlphaFoldDB" id="A0A852WSV0"/>
<name>A0A852WSV0_9MICO</name>
<evidence type="ECO:0000313" key="3">
    <source>
        <dbReference type="Proteomes" id="UP000573599"/>
    </source>
</evidence>